<keyword evidence="2" id="KW-1185">Reference proteome</keyword>
<dbReference type="AlphaFoldDB" id="A0A4S8JN63"/>
<reference evidence="1 2" key="1">
    <citation type="journal article" date="2019" name="Nat. Plants">
        <title>Genome sequencing of Musa balbisiana reveals subgenome evolution and function divergence in polyploid bananas.</title>
        <authorList>
            <person name="Yao X."/>
        </authorList>
    </citation>
    <scope>NUCLEOTIDE SEQUENCE [LARGE SCALE GENOMIC DNA]</scope>
    <source>
        <strain evidence="2">cv. DH-PKW</strain>
        <tissue evidence="1">Leaves</tissue>
    </source>
</reference>
<sequence length="137" mass="15478">MLERVISKLIGSHPKLKDNQVDEMNNLLEKDSRIGSISDEKNVLLHGGKTHASHLFFAQNQFAGIHSSDLSRIHFRVRQALDSVAALRLRHALLFIVCVFYGMIVVDAEEQPVEYLHHSWSPGSRMTNTSSSSFNHL</sequence>
<proteinExistence type="predicted"/>
<evidence type="ECO:0000313" key="2">
    <source>
        <dbReference type="Proteomes" id="UP000317650"/>
    </source>
</evidence>
<comment type="caution">
    <text evidence="1">The sequence shown here is derived from an EMBL/GenBank/DDBJ whole genome shotgun (WGS) entry which is preliminary data.</text>
</comment>
<accession>A0A4S8JN63</accession>
<evidence type="ECO:0000313" key="1">
    <source>
        <dbReference type="EMBL" id="THU63560.1"/>
    </source>
</evidence>
<organism evidence="1 2">
    <name type="scientific">Musa balbisiana</name>
    <name type="common">Banana</name>
    <dbReference type="NCBI Taxonomy" id="52838"/>
    <lineage>
        <taxon>Eukaryota</taxon>
        <taxon>Viridiplantae</taxon>
        <taxon>Streptophyta</taxon>
        <taxon>Embryophyta</taxon>
        <taxon>Tracheophyta</taxon>
        <taxon>Spermatophyta</taxon>
        <taxon>Magnoliopsida</taxon>
        <taxon>Liliopsida</taxon>
        <taxon>Zingiberales</taxon>
        <taxon>Musaceae</taxon>
        <taxon>Musa</taxon>
    </lineage>
</organism>
<dbReference type="Proteomes" id="UP000317650">
    <property type="component" value="Chromosome 1"/>
</dbReference>
<gene>
    <name evidence="1" type="ORF">C4D60_Mb01t17110</name>
</gene>
<protein>
    <submittedName>
        <fullName evidence="1">Uncharacterized protein</fullName>
    </submittedName>
</protein>
<name>A0A4S8JN63_MUSBA</name>
<dbReference type="EMBL" id="PYDT01000004">
    <property type="protein sequence ID" value="THU63560.1"/>
    <property type="molecule type" value="Genomic_DNA"/>
</dbReference>